<organism evidence="4 5">
    <name type="scientific">Streptosporangium pseudovulgare</name>
    <dbReference type="NCBI Taxonomy" id="35765"/>
    <lineage>
        <taxon>Bacteria</taxon>
        <taxon>Bacillati</taxon>
        <taxon>Actinomycetota</taxon>
        <taxon>Actinomycetes</taxon>
        <taxon>Streptosporangiales</taxon>
        <taxon>Streptosporangiaceae</taxon>
        <taxon>Streptosporangium</taxon>
    </lineage>
</organism>
<dbReference type="EMBL" id="BMQJ01000015">
    <property type="protein sequence ID" value="GGQ18463.1"/>
    <property type="molecule type" value="Genomic_DNA"/>
</dbReference>
<dbReference type="Gene3D" id="3.40.50.720">
    <property type="entry name" value="NAD(P)-binding Rossmann-like Domain"/>
    <property type="match status" value="1"/>
</dbReference>
<dbReference type="InterPro" id="IPR008927">
    <property type="entry name" value="6-PGluconate_DH-like_C_sf"/>
</dbReference>
<feature type="domain" description="Prephenate/arogenate dehydrogenase" evidence="3">
    <location>
        <begin position="7"/>
        <end position="285"/>
    </location>
</feature>
<comment type="similarity">
    <text evidence="1">Belongs to the prephenate/arogenate dehydrogenase family.</text>
</comment>
<sequence length="321" mass="32088">MISTEIRRAAVLGCGLIGASVALALRRTGVHVTLSDRDPYAVRKAERMGAGTASARGDRPADVVIIATPPSTVPGVLREAQDRGLGRVYTDVASTKAGILAEAEAAGCDVSVYVPGHPMAGGESSGPGAARADLFAGRRWALCPHPATRPDAVRLVTELVALCGAEHRLVRPDAHDRVTAAVSHVPHLVAAALAARFAGADETTLALAGQGLRDVTRIAGGSPDLWCDILRQNAGPIAEVLDAVVRDLTEVASALRGADPGAFGASGVPGASGVSGMTGAAGTPGALAGLLVRGNRGRALLAGARPAGVAGGHPAAPKAAA</sequence>
<evidence type="ECO:0000256" key="2">
    <source>
        <dbReference type="ARBA" id="ARBA00023002"/>
    </source>
</evidence>
<dbReference type="NCBIfam" id="NF005112">
    <property type="entry name" value="PRK06545.2-4"/>
    <property type="match status" value="1"/>
</dbReference>
<evidence type="ECO:0000313" key="5">
    <source>
        <dbReference type="Proteomes" id="UP000611554"/>
    </source>
</evidence>
<dbReference type="InterPro" id="IPR046826">
    <property type="entry name" value="PDH_N"/>
</dbReference>
<name>A0ABQ2R810_9ACTN</name>
<evidence type="ECO:0000313" key="4">
    <source>
        <dbReference type="EMBL" id="GGQ18463.1"/>
    </source>
</evidence>
<keyword evidence="5" id="KW-1185">Reference proteome</keyword>
<dbReference type="InterPro" id="IPR036291">
    <property type="entry name" value="NAD(P)-bd_dom_sf"/>
</dbReference>
<dbReference type="RefSeq" id="WP_189249444.1">
    <property type="nucleotide sequence ID" value="NZ_BMQJ01000015.1"/>
</dbReference>
<dbReference type="InterPro" id="IPR050812">
    <property type="entry name" value="Preph/Arog_dehydrog"/>
</dbReference>
<evidence type="ECO:0000256" key="1">
    <source>
        <dbReference type="ARBA" id="ARBA00007964"/>
    </source>
</evidence>
<proteinExistence type="inferred from homology"/>
<dbReference type="PANTHER" id="PTHR21363">
    <property type="entry name" value="PREPHENATE DEHYDROGENASE"/>
    <property type="match status" value="1"/>
</dbReference>
<dbReference type="Proteomes" id="UP000611554">
    <property type="component" value="Unassembled WGS sequence"/>
</dbReference>
<protein>
    <recommendedName>
        <fullName evidence="3">Prephenate/arogenate dehydrogenase domain-containing protein</fullName>
    </recommendedName>
</protein>
<dbReference type="Pfam" id="PF02153">
    <property type="entry name" value="PDH_N"/>
    <property type="match status" value="1"/>
</dbReference>
<dbReference type="SUPFAM" id="SSF51735">
    <property type="entry name" value="NAD(P)-binding Rossmann-fold domains"/>
    <property type="match status" value="1"/>
</dbReference>
<dbReference type="PROSITE" id="PS51176">
    <property type="entry name" value="PDH_ADH"/>
    <property type="match status" value="1"/>
</dbReference>
<dbReference type="InterPro" id="IPR003099">
    <property type="entry name" value="Prephen_DH"/>
</dbReference>
<gene>
    <name evidence="4" type="ORF">GCM10010140_56130</name>
</gene>
<evidence type="ECO:0000259" key="3">
    <source>
        <dbReference type="PROSITE" id="PS51176"/>
    </source>
</evidence>
<dbReference type="SUPFAM" id="SSF48179">
    <property type="entry name" value="6-phosphogluconate dehydrogenase C-terminal domain-like"/>
    <property type="match status" value="1"/>
</dbReference>
<accession>A0ABQ2R810</accession>
<dbReference type="Gene3D" id="1.10.3660.10">
    <property type="entry name" value="6-phosphogluconate dehydrogenase C-terminal like domain"/>
    <property type="match status" value="1"/>
</dbReference>
<comment type="caution">
    <text evidence="4">The sequence shown here is derived from an EMBL/GenBank/DDBJ whole genome shotgun (WGS) entry which is preliminary data.</text>
</comment>
<dbReference type="Pfam" id="PF20463">
    <property type="entry name" value="PDH_C"/>
    <property type="match status" value="1"/>
</dbReference>
<dbReference type="PANTHER" id="PTHR21363:SF0">
    <property type="entry name" value="PREPHENATE DEHYDROGENASE [NADP(+)]"/>
    <property type="match status" value="1"/>
</dbReference>
<keyword evidence="2" id="KW-0560">Oxidoreductase</keyword>
<reference evidence="5" key="1">
    <citation type="journal article" date="2019" name="Int. J. Syst. Evol. Microbiol.">
        <title>The Global Catalogue of Microorganisms (GCM) 10K type strain sequencing project: providing services to taxonomists for standard genome sequencing and annotation.</title>
        <authorList>
            <consortium name="The Broad Institute Genomics Platform"/>
            <consortium name="The Broad Institute Genome Sequencing Center for Infectious Disease"/>
            <person name="Wu L."/>
            <person name="Ma J."/>
        </authorList>
    </citation>
    <scope>NUCLEOTIDE SEQUENCE [LARGE SCALE GENOMIC DNA]</scope>
    <source>
        <strain evidence="5">JCM 3115</strain>
    </source>
</reference>
<dbReference type="InterPro" id="IPR046825">
    <property type="entry name" value="PDH_C"/>
</dbReference>